<feature type="compositionally biased region" description="Polar residues" evidence="1">
    <location>
        <begin position="1430"/>
        <end position="1440"/>
    </location>
</feature>
<feature type="compositionally biased region" description="Polar residues" evidence="1">
    <location>
        <begin position="594"/>
        <end position="608"/>
    </location>
</feature>
<proteinExistence type="predicted"/>
<organism evidence="2">
    <name type="scientific">Eutreptiella gymnastica</name>
    <dbReference type="NCBI Taxonomy" id="73025"/>
    <lineage>
        <taxon>Eukaryota</taxon>
        <taxon>Discoba</taxon>
        <taxon>Euglenozoa</taxon>
        <taxon>Euglenida</taxon>
        <taxon>Spirocuta</taxon>
        <taxon>Euglenophyceae</taxon>
        <taxon>Eutreptiales</taxon>
        <taxon>Eutreptiaceae</taxon>
        <taxon>Eutreptiella</taxon>
    </lineage>
</organism>
<feature type="region of interest" description="Disordered" evidence="1">
    <location>
        <begin position="1387"/>
        <end position="1468"/>
    </location>
</feature>
<evidence type="ECO:0000313" key="2">
    <source>
        <dbReference type="EMBL" id="CAE0807600.1"/>
    </source>
</evidence>
<evidence type="ECO:0000256" key="1">
    <source>
        <dbReference type="SAM" id="MobiDB-lite"/>
    </source>
</evidence>
<feature type="region of interest" description="Disordered" evidence="1">
    <location>
        <begin position="587"/>
        <end position="608"/>
    </location>
</feature>
<sequence>MGELPKRKRGVALDDCAAPPSPIDISGHCVTPNFKQPSENICCLLGRSYNTDDPTRQQHYFVLWTSNNVTEVTAQVLIKHGLRPNDIHIVSAKMPRWQWDDVAPLIIATQKARGWFNGLPSNRQEQYKSWTNAIITPSKVSFVSPPAPPPRIEIVPAETADRRSEVYAVVGKIPGNHSNIFACVVWENCKQMSVVSLAEINTHDSKANFNVFELEMLLDRLTLHTTAAEVVEMWTRLPESVRLKRHQETQGCRKVEVRIPRSHEPQGSRGVCASSSAFSNEDVEEENDDVFCITGPKTSQVKVNQNLVHAVVGRQAAPSGGGSEQDPRVAIVWRDEGAGYISFEKLSNINNWDSENMPLDLDQVRALAQSRAEFQTPKEVRAMWEHLPEARKQKYFQDTQACRAPQRSFSRDAVITRSLDLDFRECSEDHDPINPNAAQPRLAAPHSPVATKMARSPAASRHVPIADPGLPAPTSARAAQSAPDVRAEAIHAILGKCIYEDHPLSAVVVLVLWDHKQITPVRLADLKNISGTTWNSPKIEQQLLPLLPTFTTTTRALPEFTRIAPDLPPALPWGWWCSISEEDREDAHRKTQSFRRTPGQTPRKSPSSVARWVAATLPTLGERSVNKPGTVWALPQTPAAKVKATQLQTSGSGGQVAAFAIAAADELYAIAGKCIMMDEPTYAIRVFAVWGNRDIKVDFISQVVKRDPRFSKPRLEKLAEHADMPVFNARTTDEDCERQARLHWQHLSAAEQELWHFKTQACVTGGAAASDSASIASSRRKSEGCSAVDMDVEDAGQKKADTASIASSRRKSEGCSAVDMDVEDAGQKKAPETSHDFAASNQLYAVVGRCMVQDKAAHADTIRAFVVWNDRCCGIELTSSVAKRDPRFTKAKLDRLLQDMRVFKVPTDAEDQEARDWWHSLPRQQQMERHSKTFACLREVPNRAPSEARSTASACPRHCDADAIDVDDAVSLASSTRTEVQRAKRVHALIGRAAAESTDAPLQVFVLWSDKRVTLISIDELNVLDSAQDFQLDRVQQFALGLVEHHSSAAKGAQTWWSLQTWERKQELHRETQRCRNNGAQLVAVDADAPLTKNHVCAILGRAARTDRPEAKLRVFVLWGDQSLTPELAEDLNRHDPEANFSLELVARLARHLPSFDVWEGQKDQDAEVRAWWESQTARQQQTWKRQTKECRRPDAPDVGLCGRQSSTTSRASWMCQDSDTAGALKGADSVNVSSTNSHVYALLGRAIITDRAFDQRLRVFVLWDDKRQITPELVSDLNDWDHGKNFSIQALNAFALTLPEFKILQDDKEPDKLPRAWWDALSRDQKAVMRQSTQQCRRNEDNRVNADCGLSDFDTRVKQRSGAMKDEAQDRADEVICRRSEYRRQNSEFTGSEASSIAPRRTARRQNSELLGSDVSSIAPRRTVRRQNSELLGSDVSSKTPRRAARRQTSEFVGSDVSNGRPAKKAKTIPDENRVHALLGRAILTDARKDERLRVFVLWGDEKQITPEPVDKLNTWDPERNFDLEKVRQLIKKLPEYEITINGDTVDKEARVWWDLQVYTMKQDIIRQTQLCRGNETDCLNSEVAPTKMDKPIPEENRVHAILGKAIVIDDAEEELVMVLWGDEKQITPEFVADLNEWDPEGNFSEEKVRQLISTLPSFKVKKSAPEKADREARAWWERQVPAKKQEIVDQTEMCRGQGKAMAIDKSQGSDVQYTHRPAPRPQAGTLTPDDHRLLQSPSRVPPHLLPDGRRLYSVIGRTATAPGREPLLWAVFGDGTCESLGIDQILALDARHRGTAHYVPLVKQRLQALAKNDAFPRYRVGASALVCGRSE</sequence>
<accession>A0A7S4CV86</accession>
<gene>
    <name evidence="2" type="ORF">EGYM00163_LOCUS18729</name>
</gene>
<feature type="region of interest" description="Disordered" evidence="1">
    <location>
        <begin position="796"/>
        <end position="822"/>
    </location>
</feature>
<dbReference type="EMBL" id="HBJA01052880">
    <property type="protein sequence ID" value="CAE0807600.1"/>
    <property type="molecule type" value="Transcribed_RNA"/>
</dbReference>
<name>A0A7S4CV86_9EUGL</name>
<protein>
    <submittedName>
        <fullName evidence="2">Uncharacterized protein</fullName>
    </submittedName>
</protein>
<reference evidence="2" key="1">
    <citation type="submission" date="2021-01" db="EMBL/GenBank/DDBJ databases">
        <authorList>
            <person name="Corre E."/>
            <person name="Pelletier E."/>
            <person name="Niang G."/>
            <person name="Scheremetjew M."/>
            <person name="Finn R."/>
            <person name="Kale V."/>
            <person name="Holt S."/>
            <person name="Cochrane G."/>
            <person name="Meng A."/>
            <person name="Brown T."/>
            <person name="Cohen L."/>
        </authorList>
    </citation>
    <scope>NUCLEOTIDE SEQUENCE</scope>
    <source>
        <strain evidence="2">CCMP1594</strain>
    </source>
</reference>